<reference evidence="4" key="2">
    <citation type="submission" date="2025-04" db="UniProtKB">
        <authorList>
            <consortium name="RefSeq"/>
        </authorList>
    </citation>
    <scope>IDENTIFICATION</scope>
    <source>
        <strain evidence="4">Aabys</strain>
    </source>
</reference>
<organism evidence="2">
    <name type="scientific">Musca domestica</name>
    <name type="common">House fly</name>
    <dbReference type="NCBI Taxonomy" id="7370"/>
    <lineage>
        <taxon>Eukaryota</taxon>
        <taxon>Metazoa</taxon>
        <taxon>Ecdysozoa</taxon>
        <taxon>Arthropoda</taxon>
        <taxon>Hexapoda</taxon>
        <taxon>Insecta</taxon>
        <taxon>Pterygota</taxon>
        <taxon>Neoptera</taxon>
        <taxon>Endopterygota</taxon>
        <taxon>Diptera</taxon>
        <taxon>Brachycera</taxon>
        <taxon>Muscomorpha</taxon>
        <taxon>Muscoidea</taxon>
        <taxon>Muscidae</taxon>
        <taxon>Musca</taxon>
    </lineage>
</organism>
<feature type="region of interest" description="Disordered" evidence="1">
    <location>
        <begin position="486"/>
        <end position="515"/>
    </location>
</feature>
<dbReference type="OrthoDB" id="69711at2759"/>
<evidence type="ECO:0000256" key="1">
    <source>
        <dbReference type="SAM" id="MobiDB-lite"/>
    </source>
</evidence>
<dbReference type="EnsemblMetazoa" id="MDOA011674-RA">
    <property type="protein sequence ID" value="MDOA011674-PA"/>
    <property type="gene ID" value="MDOA011674"/>
</dbReference>
<keyword evidence="3" id="KW-1185">Reference proteome</keyword>
<gene>
    <name evidence="2" type="primary">101890978</name>
    <name evidence="4" type="synonym">LOC101890978</name>
</gene>
<feature type="compositionally biased region" description="Polar residues" evidence="1">
    <location>
        <begin position="505"/>
        <end position="515"/>
    </location>
</feature>
<evidence type="ECO:0000313" key="2">
    <source>
        <dbReference type="EnsemblMetazoa" id="MDOA011674-PA"/>
    </source>
</evidence>
<sequence>MSLDKFEATEAWRTNFKKFLLVERKPATKKVITTVESPRYSLDVSKDLQDLIRDRKRQKNLGKIECASEETAREKMSKYVNRKTSGPNVENVSNESFEALEKMCEKTASDPNSTLFRYLQQNEELKQVNCDSHWNKADESFEILEKMCDKTASDPNSTLFEYLHSDHKEQVLAAAKKRSTEAIVEEKNIDSGNEHQLLAKFGDCTLLDDVEAPSRLWENTIAVDAGFRTSPVKMVGLMRPSTIIEEPIDESRNSDTSSQASFETASIKGLISSDISSSYDTAHESTSASSRAEVSNECREINVDEMLTHAINKTRIATLNFGVSHGVPSETQALKAVDCSDWSKSDENPATVETIDLETTLSPQQQEHVNSVIIIDEDKCDINEDAAFDKDERDINEILDSDEEDTSVIDIISDEEEENLLSKPHTNIKFEHNTTNESLKKLYQEDKENYSFESSSERSIKFNDTMEEVEYLLQKGMEYMAAKEYVPKSSTESKKPLASMDLPKTQPNSPSVEESKRIFTTQSETKAKVPKSSTFIKSSNKNIQQSSSSRFALDMRPFPKLEIFGKNQQSVANHPRQKELSNKQHFSHIVSPVGAYMKKTASTPLMSTGKMKSTNANVLNSSAFRELEYESRLCQAKIGTNTSLANSTNGGLSPLPGSLNSKSTLPKKAYISSQLKHIVDERTPVTIPGGKKIQKYLENAMMPAVLRHDGKIKMPGGISSKTTMPPPPMLTVSAVSEARISTSQPNNASLADLSVMSGDVSMYTIMDAQKF</sequence>
<proteinExistence type="predicted"/>
<evidence type="ECO:0000313" key="3">
    <source>
        <dbReference type="Proteomes" id="UP001652621"/>
    </source>
</evidence>
<name>A0A1I8N598_MUSDO</name>
<dbReference type="VEuPathDB" id="VectorBase:MDOA011674"/>
<evidence type="ECO:0000313" key="4">
    <source>
        <dbReference type="RefSeq" id="XP_005175196.2"/>
    </source>
</evidence>
<accession>A0A1I8N598</accession>
<dbReference type="RefSeq" id="XP_005175196.2">
    <property type="nucleotide sequence ID" value="XM_005175139.3"/>
</dbReference>
<reference evidence="2" key="1">
    <citation type="submission" date="2020-05" db="UniProtKB">
        <authorList>
            <consortium name="EnsemblMetazoa"/>
        </authorList>
    </citation>
    <scope>IDENTIFICATION</scope>
    <source>
        <strain evidence="2">Aabys</strain>
    </source>
</reference>
<dbReference type="AlphaFoldDB" id="A0A1I8N598"/>
<protein>
    <submittedName>
        <fullName evidence="4">Uncharacterized protein LOC101890978 isoform X1</fullName>
    </submittedName>
</protein>
<dbReference type="eggNOG" id="ENOG502RVQC">
    <property type="taxonomic scope" value="Eukaryota"/>
</dbReference>
<dbReference type="Proteomes" id="UP001652621">
    <property type="component" value="Unplaced"/>
</dbReference>
<dbReference type="KEGG" id="mde:101890978"/>
<dbReference type="VEuPathDB" id="VectorBase:MDOMA2_001843"/>